<feature type="region of interest" description="Disordered" evidence="1">
    <location>
        <begin position="343"/>
        <end position="385"/>
    </location>
</feature>
<feature type="compositionally biased region" description="Polar residues" evidence="1">
    <location>
        <begin position="354"/>
        <end position="363"/>
    </location>
</feature>
<feature type="region of interest" description="Disordered" evidence="1">
    <location>
        <begin position="535"/>
        <end position="564"/>
    </location>
</feature>
<dbReference type="AlphaFoldDB" id="A0A1B7P6K7"/>
<proteinExistence type="predicted"/>
<feature type="compositionally biased region" description="Polar residues" evidence="1">
    <location>
        <begin position="547"/>
        <end position="561"/>
    </location>
</feature>
<keyword evidence="3" id="KW-1185">Reference proteome</keyword>
<feature type="compositionally biased region" description="Polar residues" evidence="1">
    <location>
        <begin position="257"/>
        <end position="272"/>
    </location>
</feature>
<feature type="region of interest" description="Disordered" evidence="1">
    <location>
        <begin position="1"/>
        <end position="24"/>
    </location>
</feature>
<feature type="compositionally biased region" description="Polar residues" evidence="1">
    <location>
        <begin position="631"/>
        <end position="643"/>
    </location>
</feature>
<feature type="compositionally biased region" description="Basic and acidic residues" evidence="1">
    <location>
        <begin position="598"/>
        <end position="613"/>
    </location>
</feature>
<evidence type="ECO:0000256" key="1">
    <source>
        <dbReference type="SAM" id="MobiDB-lite"/>
    </source>
</evidence>
<comment type="caution">
    <text evidence="2">The sequence shown here is derived from an EMBL/GenBank/DDBJ whole genome shotgun (WGS) entry which is preliminary data.</text>
</comment>
<gene>
    <name evidence="2" type="ORF">ACJ72_00992</name>
</gene>
<dbReference type="EMBL" id="LGUA01000061">
    <property type="protein sequence ID" value="OAX84628.1"/>
    <property type="molecule type" value="Genomic_DNA"/>
</dbReference>
<dbReference type="Proteomes" id="UP000091918">
    <property type="component" value="Unassembled WGS sequence"/>
</dbReference>
<reference evidence="2 3" key="1">
    <citation type="submission" date="2015-07" db="EMBL/GenBank/DDBJ databases">
        <title>Emmonsia species relationships and genome sequence.</title>
        <authorList>
            <person name="Cuomo C.A."/>
            <person name="Schwartz I.S."/>
            <person name="Kenyon C."/>
            <person name="de Hoog G.S."/>
            <person name="Govender N.P."/>
            <person name="Botha A."/>
            <person name="Moreno L."/>
            <person name="de Vries M."/>
            <person name="Munoz J.F."/>
            <person name="Stielow J.B."/>
        </authorList>
    </citation>
    <scope>NUCLEOTIDE SEQUENCE [LARGE SCALE GENOMIC DNA]</scope>
    <source>
        <strain evidence="2 3">CBS 136260</strain>
    </source>
</reference>
<protein>
    <submittedName>
        <fullName evidence="2">Uncharacterized protein</fullName>
    </submittedName>
</protein>
<sequence>MRGQNILGAEEDDTNQGHSENPFDFLTAGIPKMEPIRYPAYGHWCNSPKQRSSELKVKNFFLVHKKWPQEDIWARVGGGARGKISDSTEPSSIGNRPASIRTMRSSDSFGTFSSRATSWTDSTTTNTVAARETVSERNSLLSVIQENGAPPELTRSPSSFHYNDGYSVFRKPLYPRSGRNSAYDVVDSQRVYSALVKHIDESHHHNGDITPRAGTIRRSIYSPSSSVYSHQASDTIRHIPSEASMRTIKALPVVRNESPSSRSQISTGSNYSREPLAVTPQEIALRIENMSRHSSMQSLYQSRSPRFQPGCQIPNPLVPPRFSSYEQAMGSDEDSESVIISRPDVSGRPAVSPSVYSRTTSGDTPRYYGSRRDIDFSESSDERGTATILPSERLPYRPKDTGGYAYGDRQIKGSAEWKSWMSSQMNLLDLTADNLTMAQYDKFPNTHYREHTEIHEEPDDGNPTVQATEISAESSQGPSSLHADQRPPLLELKSFTQNNFSRPIRLPPDIPISLSSTSVQKPSVVVRLESPHSVHISPVVNPGPSTPVDSTRPRSASTSPGVSPLVYEKSRRSEIGIVPVTPTRVPKAVRSSMSLRNLGEKDNQTRRISDPRKLAPTANFSSVRNSRDNGRGTNENSRGNSVYTKGDLRALGDIHSTISSKRMVDIFLSQRRRQMGGAEKATENAFIYLGPSSQQPQARQWPSVTIERLVAVYPSDGALRAGIVNFVPAS</sequence>
<feature type="compositionally biased region" description="Polar residues" evidence="1">
    <location>
        <begin position="463"/>
        <end position="479"/>
    </location>
</feature>
<feature type="compositionally biased region" description="Basic and acidic residues" evidence="1">
    <location>
        <begin position="370"/>
        <end position="384"/>
    </location>
</feature>
<accession>A0A1B7P6K7</accession>
<dbReference type="STRING" id="1658172.A0A1B7P6K7"/>
<evidence type="ECO:0000313" key="3">
    <source>
        <dbReference type="Proteomes" id="UP000091918"/>
    </source>
</evidence>
<feature type="region of interest" description="Disordered" evidence="1">
    <location>
        <begin position="454"/>
        <end position="485"/>
    </location>
</feature>
<name>A0A1B7P6K7_9EURO</name>
<organism evidence="2 3">
    <name type="scientific">Emergomyces africanus</name>
    <dbReference type="NCBI Taxonomy" id="1955775"/>
    <lineage>
        <taxon>Eukaryota</taxon>
        <taxon>Fungi</taxon>
        <taxon>Dikarya</taxon>
        <taxon>Ascomycota</taxon>
        <taxon>Pezizomycotina</taxon>
        <taxon>Eurotiomycetes</taxon>
        <taxon>Eurotiomycetidae</taxon>
        <taxon>Onygenales</taxon>
        <taxon>Ajellomycetaceae</taxon>
        <taxon>Emergomyces</taxon>
    </lineage>
</organism>
<feature type="region of interest" description="Disordered" evidence="1">
    <location>
        <begin position="254"/>
        <end position="276"/>
    </location>
</feature>
<evidence type="ECO:0000313" key="2">
    <source>
        <dbReference type="EMBL" id="OAX84628.1"/>
    </source>
</evidence>
<feature type="region of interest" description="Disordered" evidence="1">
    <location>
        <begin position="589"/>
        <end position="643"/>
    </location>
</feature>
<dbReference type="OrthoDB" id="9975114at2759"/>